<keyword evidence="1" id="KW-0732">Signal</keyword>
<organism evidence="2 3">
    <name type="scientific">Catenaria anguillulae PL171</name>
    <dbReference type="NCBI Taxonomy" id="765915"/>
    <lineage>
        <taxon>Eukaryota</taxon>
        <taxon>Fungi</taxon>
        <taxon>Fungi incertae sedis</taxon>
        <taxon>Blastocladiomycota</taxon>
        <taxon>Blastocladiomycetes</taxon>
        <taxon>Blastocladiales</taxon>
        <taxon>Catenariaceae</taxon>
        <taxon>Catenaria</taxon>
    </lineage>
</organism>
<reference evidence="2 3" key="1">
    <citation type="submission" date="2016-07" db="EMBL/GenBank/DDBJ databases">
        <title>Pervasive Adenine N6-methylation of Active Genes in Fungi.</title>
        <authorList>
            <consortium name="DOE Joint Genome Institute"/>
            <person name="Mondo S.J."/>
            <person name="Dannebaum R.O."/>
            <person name="Kuo R.C."/>
            <person name="Labutti K."/>
            <person name="Haridas S."/>
            <person name="Kuo A."/>
            <person name="Salamov A."/>
            <person name="Ahrendt S.R."/>
            <person name="Lipzen A."/>
            <person name="Sullivan W."/>
            <person name="Andreopoulos W.B."/>
            <person name="Clum A."/>
            <person name="Lindquist E."/>
            <person name="Daum C."/>
            <person name="Ramamoorthy G.K."/>
            <person name="Gryganskyi A."/>
            <person name="Culley D."/>
            <person name="Magnuson J.K."/>
            <person name="James T.Y."/>
            <person name="O'Malley M.A."/>
            <person name="Stajich J.E."/>
            <person name="Spatafora J.W."/>
            <person name="Visel A."/>
            <person name="Grigoriev I.V."/>
        </authorList>
    </citation>
    <scope>NUCLEOTIDE SEQUENCE [LARGE SCALE GENOMIC DNA]</scope>
    <source>
        <strain evidence="2 3">PL171</strain>
    </source>
</reference>
<evidence type="ECO:0000313" key="2">
    <source>
        <dbReference type="EMBL" id="ORZ36851.1"/>
    </source>
</evidence>
<proteinExistence type="predicted"/>
<dbReference type="EMBL" id="MCFL01000015">
    <property type="protein sequence ID" value="ORZ36851.1"/>
    <property type="molecule type" value="Genomic_DNA"/>
</dbReference>
<sequence length="148" mass="15890">MSALNIASILLIVAALAVAVLANAPFPLPATYAIQPSGAGHRITFNKDGKTFTWASNIRCIRAPCHEAGGEGTFAFRNGQVTLRATLGPKEKVSQTWALGPATRDLNMSRIWGIKLVRKQGDKADFFPLPSGGAEEGYSWTRDAEFDA</sequence>
<dbReference type="AlphaFoldDB" id="A0A1Y2HST5"/>
<name>A0A1Y2HST5_9FUNG</name>
<feature type="signal peptide" evidence="1">
    <location>
        <begin position="1"/>
        <end position="22"/>
    </location>
</feature>
<feature type="chain" id="PRO_5012101561" evidence="1">
    <location>
        <begin position="23"/>
        <end position="148"/>
    </location>
</feature>
<keyword evidence="3" id="KW-1185">Reference proteome</keyword>
<gene>
    <name evidence="2" type="ORF">BCR44DRAFT_36376</name>
</gene>
<accession>A0A1Y2HST5</accession>
<feature type="non-terminal residue" evidence="2">
    <location>
        <position position="148"/>
    </location>
</feature>
<comment type="caution">
    <text evidence="2">The sequence shown here is derived from an EMBL/GenBank/DDBJ whole genome shotgun (WGS) entry which is preliminary data.</text>
</comment>
<evidence type="ECO:0000313" key="3">
    <source>
        <dbReference type="Proteomes" id="UP000193411"/>
    </source>
</evidence>
<dbReference type="Proteomes" id="UP000193411">
    <property type="component" value="Unassembled WGS sequence"/>
</dbReference>
<evidence type="ECO:0000256" key="1">
    <source>
        <dbReference type="SAM" id="SignalP"/>
    </source>
</evidence>
<protein>
    <submittedName>
        <fullName evidence="2">Uncharacterized protein</fullName>
    </submittedName>
</protein>